<proteinExistence type="predicted"/>
<dbReference type="AlphaFoldDB" id="A0A0K0GF46"/>
<dbReference type="Proteomes" id="UP000001740">
    <property type="component" value="Chromosome"/>
</dbReference>
<dbReference type="PROSITE" id="PS51755">
    <property type="entry name" value="OMPR_PHOB"/>
    <property type="match status" value="1"/>
</dbReference>
<accession>A0A0K0GF46</accession>
<dbReference type="SUPFAM" id="SSF46894">
    <property type="entry name" value="C-terminal effector domain of the bipartite response regulators"/>
    <property type="match status" value="1"/>
</dbReference>
<dbReference type="eggNOG" id="COG3710">
    <property type="taxonomic scope" value="Bacteria"/>
</dbReference>
<sequence length="43" mass="4768">MLVEPERLTLIDDGQTIALEPRMMEVLIALAERPGEVVSAEQC</sequence>
<dbReference type="KEGG" id="xop:PXO_03459"/>
<gene>
    <name evidence="4" type="ordered locus">PXO_03459</name>
</gene>
<evidence type="ECO:0000313" key="5">
    <source>
        <dbReference type="Proteomes" id="UP000001740"/>
    </source>
</evidence>
<dbReference type="GO" id="GO:0000160">
    <property type="term" value="P:phosphorelay signal transduction system"/>
    <property type="evidence" value="ECO:0007669"/>
    <property type="project" value="InterPro"/>
</dbReference>
<feature type="domain" description="OmpR/PhoB-type" evidence="3">
    <location>
        <begin position="1"/>
        <end position="43"/>
    </location>
</feature>
<evidence type="ECO:0000259" key="3">
    <source>
        <dbReference type="PROSITE" id="PS51755"/>
    </source>
</evidence>
<organism evidence="4 5">
    <name type="scientific">Xanthomonas oryzae pv. oryzae (strain PXO99A)</name>
    <dbReference type="NCBI Taxonomy" id="360094"/>
    <lineage>
        <taxon>Bacteria</taxon>
        <taxon>Pseudomonadati</taxon>
        <taxon>Pseudomonadota</taxon>
        <taxon>Gammaproteobacteria</taxon>
        <taxon>Lysobacterales</taxon>
        <taxon>Lysobacteraceae</taxon>
        <taxon>Xanthomonas</taxon>
    </lineage>
</organism>
<evidence type="ECO:0000256" key="2">
    <source>
        <dbReference type="PROSITE-ProRule" id="PRU01091"/>
    </source>
</evidence>
<evidence type="ECO:0000313" key="4">
    <source>
        <dbReference type="EMBL" id="ACD56691.1"/>
    </source>
</evidence>
<dbReference type="InterPro" id="IPR016032">
    <property type="entry name" value="Sig_transdc_resp-reg_C-effctor"/>
</dbReference>
<dbReference type="GO" id="GO:0006355">
    <property type="term" value="P:regulation of DNA-templated transcription"/>
    <property type="evidence" value="ECO:0007669"/>
    <property type="project" value="InterPro"/>
</dbReference>
<evidence type="ECO:0000256" key="1">
    <source>
        <dbReference type="ARBA" id="ARBA00023125"/>
    </source>
</evidence>
<keyword evidence="1 2" id="KW-0238">DNA-binding</keyword>
<dbReference type="GO" id="GO:0003677">
    <property type="term" value="F:DNA binding"/>
    <property type="evidence" value="ECO:0007669"/>
    <property type="project" value="UniProtKB-UniRule"/>
</dbReference>
<reference evidence="4 5" key="1">
    <citation type="journal article" date="2008" name="BMC Genomics">
        <title>Genome sequence and rapid evolution of the rice pathogen Xanthomonas oryzae pv. oryzae PXO99A.</title>
        <authorList>
            <person name="Salzberg S.L."/>
            <person name="Sommer D.D."/>
            <person name="Schatz M.C."/>
            <person name="Phillippy A.M."/>
            <person name="Rabinowicz P.D."/>
            <person name="Tsuge S."/>
            <person name="Furutani A."/>
            <person name="Ochiai H."/>
            <person name="Delcher A.L."/>
            <person name="Kelley D."/>
            <person name="Madupu R."/>
            <person name="Puiu D."/>
            <person name="Radune D."/>
            <person name="Shumway M."/>
            <person name="Trapnell C."/>
            <person name="Aparna G."/>
            <person name="Jha G."/>
            <person name="Pandey A."/>
            <person name="Patil P.B."/>
            <person name="Ishihara H."/>
            <person name="Meyer D.F."/>
            <person name="Szurek B."/>
            <person name="Verdier V."/>
            <person name="Koebnik R."/>
            <person name="Dow J.M."/>
            <person name="Ryan R.P."/>
            <person name="Hirata H."/>
            <person name="Tsuyumu S."/>
            <person name="Won Lee S."/>
            <person name="Seo Y.S."/>
            <person name="Sriariyanum M."/>
            <person name="Ronald P.C."/>
            <person name="Sonti R.V."/>
            <person name="Van Sluys M.A."/>
            <person name="Leach J.E."/>
            <person name="White F.F."/>
            <person name="Bogdanove A.J."/>
        </authorList>
    </citation>
    <scope>NUCLEOTIDE SEQUENCE [LARGE SCALE GENOMIC DNA]</scope>
    <source>
        <strain evidence="4 5">PXO99A</strain>
    </source>
</reference>
<dbReference type="Gene3D" id="1.10.10.10">
    <property type="entry name" value="Winged helix-like DNA-binding domain superfamily/Winged helix DNA-binding domain"/>
    <property type="match status" value="1"/>
</dbReference>
<name>A0A0K0GF46_XANOP</name>
<dbReference type="HOGENOM" id="CLU_3241499_0_0_6"/>
<dbReference type="InterPro" id="IPR001867">
    <property type="entry name" value="OmpR/PhoB-type_DNA-bd"/>
</dbReference>
<dbReference type="EMBL" id="CP000967">
    <property type="protein sequence ID" value="ACD56691.1"/>
    <property type="molecule type" value="Genomic_DNA"/>
</dbReference>
<feature type="DNA-binding region" description="OmpR/PhoB-type" evidence="2">
    <location>
        <begin position="1"/>
        <end position="43"/>
    </location>
</feature>
<protein>
    <submittedName>
        <fullName evidence="4">Transcriptional regulator</fullName>
    </submittedName>
</protein>
<dbReference type="InterPro" id="IPR036388">
    <property type="entry name" value="WH-like_DNA-bd_sf"/>
</dbReference>